<organism evidence="3 4">
    <name type="scientific">Methanobrevibacter millerae</name>
    <dbReference type="NCBI Taxonomy" id="230361"/>
    <lineage>
        <taxon>Archaea</taxon>
        <taxon>Methanobacteriati</taxon>
        <taxon>Methanobacteriota</taxon>
        <taxon>Methanomada group</taxon>
        <taxon>Methanobacteria</taxon>
        <taxon>Methanobacteriales</taxon>
        <taxon>Methanobacteriaceae</taxon>
        <taxon>Methanobrevibacter</taxon>
    </lineage>
</organism>
<dbReference type="GO" id="GO:0016787">
    <property type="term" value="F:hydrolase activity"/>
    <property type="evidence" value="ECO:0007669"/>
    <property type="project" value="UniProtKB-KW"/>
</dbReference>
<accession>A0A1G5XQM1</accession>
<dbReference type="EMBL" id="FMXB01000035">
    <property type="protein sequence ID" value="SDA72761.1"/>
    <property type="molecule type" value="Genomic_DNA"/>
</dbReference>
<dbReference type="InterPro" id="IPR013094">
    <property type="entry name" value="AB_hydrolase_3"/>
</dbReference>
<dbReference type="AlphaFoldDB" id="A0A1G5XQM1"/>
<dbReference type="Gene3D" id="3.40.50.1820">
    <property type="entry name" value="alpha/beta hydrolase"/>
    <property type="match status" value="1"/>
</dbReference>
<dbReference type="PANTHER" id="PTHR48081:SF8">
    <property type="entry name" value="ALPHA_BETA HYDROLASE FOLD-3 DOMAIN-CONTAINING PROTEIN-RELATED"/>
    <property type="match status" value="1"/>
</dbReference>
<protein>
    <submittedName>
        <fullName evidence="3">Alpha/beta hydrolase fold</fullName>
    </submittedName>
</protein>
<dbReference type="InterPro" id="IPR029058">
    <property type="entry name" value="AB_hydrolase_fold"/>
</dbReference>
<evidence type="ECO:0000256" key="1">
    <source>
        <dbReference type="ARBA" id="ARBA00022801"/>
    </source>
</evidence>
<evidence type="ECO:0000313" key="4">
    <source>
        <dbReference type="Proteomes" id="UP000323439"/>
    </source>
</evidence>
<name>A0A1G5XQM1_9EURY</name>
<evidence type="ECO:0000259" key="2">
    <source>
        <dbReference type="Pfam" id="PF07859"/>
    </source>
</evidence>
<dbReference type="Proteomes" id="UP000323439">
    <property type="component" value="Unassembled WGS sequence"/>
</dbReference>
<keyword evidence="4" id="KW-1185">Reference proteome</keyword>
<gene>
    <name evidence="3" type="ORF">SAMN02910315_02425</name>
</gene>
<dbReference type="InterPro" id="IPR050300">
    <property type="entry name" value="GDXG_lipolytic_enzyme"/>
</dbReference>
<evidence type="ECO:0000313" key="3">
    <source>
        <dbReference type="EMBL" id="SDA72761.1"/>
    </source>
</evidence>
<proteinExistence type="predicted"/>
<feature type="domain" description="Alpha/beta hydrolase fold-3" evidence="2">
    <location>
        <begin position="1"/>
        <end position="128"/>
    </location>
</feature>
<sequence>MGDSSGGGLSAAFCEYLAVNDLPQPDKLILLSPWVDISMSGNYDEVEFDPMHGVDGLREMGKAWAGDLDLKDYRVSPLFGEVSELSKTAIFVGTHEQIYSDVIKFHEKLIDNGVDAELNVGEEMNHVYPVYPLVPESKEAFNHIVEIIMG</sequence>
<dbReference type="Pfam" id="PF07859">
    <property type="entry name" value="Abhydrolase_3"/>
    <property type="match status" value="1"/>
</dbReference>
<keyword evidence="1 3" id="KW-0378">Hydrolase</keyword>
<reference evidence="3 4" key="1">
    <citation type="submission" date="2016-10" db="EMBL/GenBank/DDBJ databases">
        <authorList>
            <person name="Varghese N."/>
            <person name="Submissions S."/>
        </authorList>
    </citation>
    <scope>NUCLEOTIDE SEQUENCE [LARGE SCALE GENOMIC DNA]</scope>
    <source>
        <strain evidence="3 4">DSM 16643</strain>
    </source>
</reference>
<dbReference type="SUPFAM" id="SSF53474">
    <property type="entry name" value="alpha/beta-Hydrolases"/>
    <property type="match status" value="1"/>
</dbReference>
<dbReference type="PANTHER" id="PTHR48081">
    <property type="entry name" value="AB HYDROLASE SUPERFAMILY PROTEIN C4A8.06C"/>
    <property type="match status" value="1"/>
</dbReference>